<dbReference type="Pfam" id="PF00412">
    <property type="entry name" value="LIM"/>
    <property type="match status" value="3"/>
</dbReference>
<gene>
    <name evidence="8" type="ORF">NTJ_01825</name>
</gene>
<name>A0ABN7AAJ3_9HEMI</name>
<feature type="region of interest" description="Disordered" evidence="6">
    <location>
        <begin position="1"/>
        <end position="24"/>
    </location>
</feature>
<feature type="domain" description="LIM zinc-binding" evidence="7">
    <location>
        <begin position="568"/>
        <end position="634"/>
    </location>
</feature>
<sequence>MDRSPGLPQQGKKVINSEQPGYGRIMPKFESEFNGTNSNLYEKAKMDKKIASGYQCSDKNYVTSSNKFVGNLSSSLSGLNLGDKGGAANGGPSSANGGPSSAASIDHNKYYSSYLVGKSGGPNPAQLSATSPSHSRSGSSSRESNSPRGSVAMVTANSNNCPLYENLDYYGGSRAGSQAMPQVAPDRPYGHPAHSSPHSSLSSQDSKHSSPRGSFVGDERYDAIGYRKAQPQVPICAAKYQQMRNVEYPPYEAPPVYENVQEIRDRYVMQERLQERQILLERQILQERQQMGYGEQRQMAVALTTPSTAYLPPPYPAQKQNADGIRQPQPIAAYTRAVPSTGQTSLATSTSYQRGPMSAVAGGPLSSPRHQVPPPPAPSNCPSPTPSTASCKPAGKNLLPYNVTPPRPMGPTEAERKIEELTRQLEEQMEKQEEEGEYFGICHTCGEKVTGAGQACQAMGNLYHTNCFICCSCGRALRGKAFYNVHGRVYCEEDYLYSGFQQTAEKCAICGHLIMEMILQAMGKSYHPGCFRCCMCNECLDGVPFTVDVDNKIYCVNDYHRMFAPKCAACGKGITPVEGTEETVRVVSMDKDFHVDCYICEECGMQLTDEPDQRCYPLDGHLMCRSCHIQHLKSSQHHMPPMSPMP</sequence>
<proteinExistence type="predicted"/>
<feature type="compositionally biased region" description="Polar residues" evidence="6">
    <location>
        <begin position="338"/>
        <end position="353"/>
    </location>
</feature>
<keyword evidence="9" id="KW-1185">Reference proteome</keyword>
<keyword evidence="1 5" id="KW-0479">Metal-binding</keyword>
<evidence type="ECO:0000256" key="6">
    <source>
        <dbReference type="SAM" id="MobiDB-lite"/>
    </source>
</evidence>
<evidence type="ECO:0000256" key="2">
    <source>
        <dbReference type="ARBA" id="ARBA00022737"/>
    </source>
</evidence>
<feature type="compositionally biased region" description="Low complexity" evidence="6">
    <location>
        <begin position="190"/>
        <end position="204"/>
    </location>
</feature>
<dbReference type="InterPro" id="IPR001781">
    <property type="entry name" value="Znf_LIM"/>
</dbReference>
<dbReference type="PANTHER" id="PTHR24219">
    <property type="entry name" value="LIM DOMAIN-CONTAINING PROTEIN JUB"/>
    <property type="match status" value="1"/>
</dbReference>
<feature type="region of interest" description="Disordered" evidence="6">
    <location>
        <begin position="175"/>
        <end position="217"/>
    </location>
</feature>
<dbReference type="PANTHER" id="PTHR24219:SF4">
    <property type="entry name" value="LIM DOMAIN-CONTAINING PROTEIN JUB"/>
    <property type="match status" value="1"/>
</dbReference>
<dbReference type="Gene3D" id="2.10.110.10">
    <property type="entry name" value="Cysteine Rich Protein"/>
    <property type="match status" value="3"/>
</dbReference>
<reference evidence="8 9" key="1">
    <citation type="submission" date="2023-09" db="EMBL/GenBank/DDBJ databases">
        <title>Nesidiocoris tenuis whole genome shotgun sequence.</title>
        <authorList>
            <person name="Shibata T."/>
            <person name="Shimoda M."/>
            <person name="Kobayashi T."/>
            <person name="Uehara T."/>
        </authorList>
    </citation>
    <scope>NUCLEOTIDE SEQUENCE [LARGE SCALE GENOMIC DNA]</scope>
    <source>
        <strain evidence="8 9">Japan</strain>
    </source>
</reference>
<feature type="region of interest" description="Disordered" evidence="6">
    <location>
        <begin position="338"/>
        <end position="413"/>
    </location>
</feature>
<dbReference type="InterPro" id="IPR047248">
    <property type="entry name" value="Ajuba-like_LIM3"/>
</dbReference>
<feature type="domain" description="LIM zinc-binding" evidence="7">
    <location>
        <begin position="440"/>
        <end position="501"/>
    </location>
</feature>
<protein>
    <submittedName>
        <fullName evidence="8">LIM domain</fullName>
    </submittedName>
</protein>
<dbReference type="InterPro" id="IPR047172">
    <property type="entry name" value="Ajuba-like"/>
</dbReference>
<evidence type="ECO:0000313" key="9">
    <source>
        <dbReference type="Proteomes" id="UP001307889"/>
    </source>
</evidence>
<evidence type="ECO:0000256" key="1">
    <source>
        <dbReference type="ARBA" id="ARBA00022723"/>
    </source>
</evidence>
<feature type="domain" description="LIM zinc-binding" evidence="7">
    <location>
        <begin position="505"/>
        <end position="565"/>
    </location>
</feature>
<accession>A0ABN7AAJ3</accession>
<organism evidence="8 9">
    <name type="scientific">Nesidiocoris tenuis</name>
    <dbReference type="NCBI Taxonomy" id="355587"/>
    <lineage>
        <taxon>Eukaryota</taxon>
        <taxon>Metazoa</taxon>
        <taxon>Ecdysozoa</taxon>
        <taxon>Arthropoda</taxon>
        <taxon>Hexapoda</taxon>
        <taxon>Insecta</taxon>
        <taxon>Pterygota</taxon>
        <taxon>Neoptera</taxon>
        <taxon>Paraneoptera</taxon>
        <taxon>Hemiptera</taxon>
        <taxon>Heteroptera</taxon>
        <taxon>Panheteroptera</taxon>
        <taxon>Cimicomorpha</taxon>
        <taxon>Miridae</taxon>
        <taxon>Dicyphina</taxon>
        <taxon>Nesidiocoris</taxon>
    </lineage>
</organism>
<dbReference type="SMART" id="SM00132">
    <property type="entry name" value="LIM"/>
    <property type="match status" value="3"/>
</dbReference>
<keyword evidence="3 5" id="KW-0862">Zinc</keyword>
<feature type="compositionally biased region" description="Pro residues" evidence="6">
    <location>
        <begin position="371"/>
        <end position="385"/>
    </location>
</feature>
<dbReference type="InterPro" id="IPR047245">
    <property type="entry name" value="Ajuba-like_LIM1"/>
</dbReference>
<keyword evidence="2" id="KW-0677">Repeat</keyword>
<keyword evidence="4 5" id="KW-0440">LIM domain</keyword>
<evidence type="ECO:0000256" key="4">
    <source>
        <dbReference type="ARBA" id="ARBA00023038"/>
    </source>
</evidence>
<evidence type="ECO:0000313" key="8">
    <source>
        <dbReference type="EMBL" id="BES89018.1"/>
    </source>
</evidence>
<dbReference type="PROSITE" id="PS50023">
    <property type="entry name" value="LIM_DOMAIN_2"/>
    <property type="match status" value="3"/>
</dbReference>
<feature type="compositionally biased region" description="Low complexity" evidence="6">
    <location>
        <begin position="128"/>
        <end position="150"/>
    </location>
</feature>
<evidence type="ECO:0000259" key="7">
    <source>
        <dbReference type="PROSITE" id="PS50023"/>
    </source>
</evidence>
<dbReference type="CDD" id="cd09438">
    <property type="entry name" value="LIM3_Ajuba_like"/>
    <property type="match status" value="1"/>
</dbReference>
<dbReference type="SUPFAM" id="SSF57716">
    <property type="entry name" value="Glucocorticoid receptor-like (DNA-binding domain)"/>
    <property type="match status" value="3"/>
</dbReference>
<dbReference type="CDD" id="cd09352">
    <property type="entry name" value="LIM1_Ajuba_like"/>
    <property type="match status" value="1"/>
</dbReference>
<dbReference type="InterPro" id="IPR047247">
    <property type="entry name" value="Ajuba-like_LIM2"/>
</dbReference>
<evidence type="ECO:0000256" key="5">
    <source>
        <dbReference type="PROSITE-ProRule" id="PRU00125"/>
    </source>
</evidence>
<dbReference type="EMBL" id="AP028909">
    <property type="protein sequence ID" value="BES89018.1"/>
    <property type="molecule type" value="Genomic_DNA"/>
</dbReference>
<dbReference type="Proteomes" id="UP001307889">
    <property type="component" value="Chromosome 1"/>
</dbReference>
<feature type="region of interest" description="Disordered" evidence="6">
    <location>
        <begin position="121"/>
        <end position="154"/>
    </location>
</feature>
<evidence type="ECO:0000256" key="3">
    <source>
        <dbReference type="ARBA" id="ARBA00022833"/>
    </source>
</evidence>
<dbReference type="CDD" id="cd09355">
    <property type="entry name" value="LIM2_Ajuba_like"/>
    <property type="match status" value="1"/>
</dbReference>